<dbReference type="RefSeq" id="WP_181837432.1">
    <property type="nucleotide sequence ID" value="NZ_JACERN010000042.1"/>
</dbReference>
<dbReference type="AlphaFoldDB" id="A0A838Y545"/>
<name>A0A838Y545_9NEIS</name>
<evidence type="ECO:0000313" key="1">
    <source>
        <dbReference type="EMBL" id="MBA4710563.1"/>
    </source>
</evidence>
<keyword evidence="2" id="KW-1185">Reference proteome</keyword>
<dbReference type="Proteomes" id="UP000545606">
    <property type="component" value="Unassembled WGS sequence"/>
</dbReference>
<sequence>MKRDWDLIRAILVAAEESEGPLSTADVEGWPADAVNYHIELIVEAGLATGGCTTYLNNGGRTCRIESLTWQGHELLDGIRSKTAWNAIQRVAKEKGLALTFEVVKLAAAEVVKSLFR</sequence>
<reference evidence="1 2" key="1">
    <citation type="submission" date="2020-07" db="EMBL/GenBank/DDBJ databases">
        <title>Draft genome sequence of violacein-producing bacteria and related species.</title>
        <authorList>
            <person name="Wilson H.S."/>
            <person name="De Leon M.E."/>
        </authorList>
    </citation>
    <scope>NUCLEOTIDE SEQUENCE [LARGE SCALE GENOMIC DNA]</scope>
    <source>
        <strain evidence="1 2">HSC-21Su07</strain>
    </source>
</reference>
<dbReference type="EMBL" id="JACERN010000042">
    <property type="protein sequence ID" value="MBA4710563.1"/>
    <property type="molecule type" value="Genomic_DNA"/>
</dbReference>
<accession>A0A838Y545</accession>
<organism evidence="1 2">
    <name type="scientific">Aquitalea aquatica</name>
    <dbReference type="NCBI Taxonomy" id="3044273"/>
    <lineage>
        <taxon>Bacteria</taxon>
        <taxon>Pseudomonadati</taxon>
        <taxon>Pseudomonadota</taxon>
        <taxon>Betaproteobacteria</taxon>
        <taxon>Neisseriales</taxon>
        <taxon>Chromobacteriaceae</taxon>
        <taxon>Aquitalea</taxon>
    </lineage>
</organism>
<comment type="caution">
    <text evidence="1">The sequence shown here is derived from an EMBL/GenBank/DDBJ whole genome shotgun (WGS) entry which is preliminary data.</text>
</comment>
<dbReference type="Pfam" id="PF10711">
    <property type="entry name" value="DUF2513"/>
    <property type="match status" value="1"/>
</dbReference>
<proteinExistence type="predicted"/>
<gene>
    <name evidence="1" type="ORF">H2Z84_19485</name>
</gene>
<protein>
    <submittedName>
        <fullName evidence="1">DUF2513 domain-containing protein</fullName>
    </submittedName>
</protein>
<dbReference type="InterPro" id="IPR019650">
    <property type="entry name" value="DUF2513"/>
</dbReference>
<evidence type="ECO:0000313" key="2">
    <source>
        <dbReference type="Proteomes" id="UP000545606"/>
    </source>
</evidence>